<evidence type="ECO:0000256" key="6">
    <source>
        <dbReference type="ARBA" id="ARBA00022989"/>
    </source>
</evidence>
<evidence type="ECO:0000256" key="4">
    <source>
        <dbReference type="ARBA" id="ARBA00022692"/>
    </source>
</evidence>
<keyword evidence="4 8" id="KW-0812">Transmembrane</keyword>
<dbReference type="SMART" id="SM00793">
    <property type="entry name" value="AgrB"/>
    <property type="match status" value="1"/>
</dbReference>
<name>A0ABW5SWY9_9BACL</name>
<feature type="transmembrane region" description="Helical" evidence="8">
    <location>
        <begin position="102"/>
        <end position="119"/>
    </location>
</feature>
<keyword evidence="7 8" id="KW-0472">Membrane</keyword>
<evidence type="ECO:0000256" key="2">
    <source>
        <dbReference type="ARBA" id="ARBA00022654"/>
    </source>
</evidence>
<keyword evidence="6 8" id="KW-1133">Transmembrane helix</keyword>
<keyword evidence="1" id="KW-1003">Cell membrane</keyword>
<keyword evidence="2" id="KW-0673">Quorum sensing</keyword>
<evidence type="ECO:0000313" key="10">
    <source>
        <dbReference type="Proteomes" id="UP001597540"/>
    </source>
</evidence>
<evidence type="ECO:0000256" key="3">
    <source>
        <dbReference type="ARBA" id="ARBA00022670"/>
    </source>
</evidence>
<feature type="transmembrane region" description="Helical" evidence="8">
    <location>
        <begin position="140"/>
        <end position="162"/>
    </location>
</feature>
<proteinExistence type="predicted"/>
<evidence type="ECO:0000256" key="8">
    <source>
        <dbReference type="SAM" id="Phobius"/>
    </source>
</evidence>
<reference evidence="10" key="1">
    <citation type="journal article" date="2019" name="Int. J. Syst. Evol. Microbiol.">
        <title>The Global Catalogue of Microorganisms (GCM) 10K type strain sequencing project: providing services to taxonomists for standard genome sequencing and annotation.</title>
        <authorList>
            <consortium name="The Broad Institute Genomics Platform"/>
            <consortium name="The Broad Institute Genome Sequencing Center for Infectious Disease"/>
            <person name="Wu L."/>
            <person name="Ma J."/>
        </authorList>
    </citation>
    <scope>NUCLEOTIDE SEQUENCE [LARGE SCALE GENOMIC DNA]</scope>
    <source>
        <strain evidence="10">KCTC 33849</strain>
    </source>
</reference>
<keyword evidence="5" id="KW-0378">Hydrolase</keyword>
<protein>
    <submittedName>
        <fullName evidence="9">Accessory gene regulator ArgB-like protein</fullName>
    </submittedName>
</protein>
<evidence type="ECO:0000256" key="7">
    <source>
        <dbReference type="ARBA" id="ARBA00023136"/>
    </source>
</evidence>
<dbReference type="EMBL" id="JBHUMJ010000021">
    <property type="protein sequence ID" value="MFD2703828.1"/>
    <property type="molecule type" value="Genomic_DNA"/>
</dbReference>
<feature type="transmembrane region" description="Helical" evidence="8">
    <location>
        <begin position="31"/>
        <end position="54"/>
    </location>
</feature>
<organism evidence="9 10">
    <name type="scientific">Paenibacillus shunpengii</name>
    <dbReference type="NCBI Taxonomy" id="2054424"/>
    <lineage>
        <taxon>Bacteria</taxon>
        <taxon>Bacillati</taxon>
        <taxon>Bacillota</taxon>
        <taxon>Bacilli</taxon>
        <taxon>Bacillales</taxon>
        <taxon>Paenibacillaceae</taxon>
        <taxon>Paenibacillus</taxon>
    </lineage>
</organism>
<keyword evidence="3" id="KW-0645">Protease</keyword>
<dbReference type="Proteomes" id="UP001597540">
    <property type="component" value="Unassembled WGS sequence"/>
</dbReference>
<gene>
    <name evidence="9" type="ORF">ACFSVM_25695</name>
</gene>
<comment type="caution">
    <text evidence="9">The sequence shown here is derived from an EMBL/GenBank/DDBJ whole genome shotgun (WGS) entry which is preliminary data.</text>
</comment>
<keyword evidence="10" id="KW-1185">Reference proteome</keyword>
<dbReference type="InterPro" id="IPR006741">
    <property type="entry name" value="AgrB"/>
</dbReference>
<evidence type="ECO:0000256" key="5">
    <source>
        <dbReference type="ARBA" id="ARBA00022801"/>
    </source>
</evidence>
<accession>A0ABW5SWY9</accession>
<feature type="transmembrane region" description="Helical" evidence="8">
    <location>
        <begin position="74"/>
        <end position="96"/>
    </location>
</feature>
<dbReference type="Pfam" id="PF04647">
    <property type="entry name" value="AgrB"/>
    <property type="match status" value="1"/>
</dbReference>
<evidence type="ECO:0000256" key="1">
    <source>
        <dbReference type="ARBA" id="ARBA00022475"/>
    </source>
</evidence>
<evidence type="ECO:0000313" key="9">
    <source>
        <dbReference type="EMBL" id="MFD2703828.1"/>
    </source>
</evidence>
<sequence length="180" mass="19892">MIDTAAKKLSVYMKKQVPHHPSSIEVLETSIGLFLNVSSIVVLSLLGGFFTGNLKEVIILLISFPILRRYSGGLHLDSGTSCALFTSGMFILLSFFNFTDRTIIHSFTALTLLIVLIYAPSNLQNQRNVPIEHYPTLRKISALIVATNFIFVSDTLAISFFVQAFSLILGKEVKSHGNDI</sequence>
<dbReference type="RefSeq" id="WP_379265400.1">
    <property type="nucleotide sequence ID" value="NZ_JBHUMJ010000021.1"/>
</dbReference>